<feature type="region of interest" description="Disordered" evidence="6">
    <location>
        <begin position="86"/>
        <end position="126"/>
    </location>
</feature>
<dbReference type="SUPFAM" id="SSF56300">
    <property type="entry name" value="Metallo-dependent phosphatases"/>
    <property type="match status" value="1"/>
</dbReference>
<keyword evidence="5" id="KW-0464">Manganese</keyword>
<dbReference type="GO" id="GO:0005737">
    <property type="term" value="C:cytoplasm"/>
    <property type="evidence" value="ECO:0007669"/>
    <property type="project" value="TreeGrafter"/>
</dbReference>
<dbReference type="InterPro" id="IPR050341">
    <property type="entry name" value="PP1_catalytic_subunit"/>
</dbReference>
<dbReference type="GO" id="GO:0005634">
    <property type="term" value="C:nucleus"/>
    <property type="evidence" value="ECO:0007669"/>
    <property type="project" value="TreeGrafter"/>
</dbReference>
<dbReference type="WBParaSite" id="PDA_v2.g6280.t1">
    <property type="protein sequence ID" value="PDA_v2.g6280.t1"/>
    <property type="gene ID" value="PDA_v2.g6280"/>
</dbReference>
<evidence type="ECO:0000256" key="2">
    <source>
        <dbReference type="ARBA" id="ARBA00022723"/>
    </source>
</evidence>
<dbReference type="GO" id="GO:0046872">
    <property type="term" value="F:metal ion binding"/>
    <property type="evidence" value="ECO:0007669"/>
    <property type="project" value="UniProtKB-KW"/>
</dbReference>
<dbReference type="Gene3D" id="3.60.21.10">
    <property type="match status" value="1"/>
</dbReference>
<keyword evidence="7" id="KW-1185">Reference proteome</keyword>
<evidence type="ECO:0000256" key="1">
    <source>
        <dbReference type="ARBA" id="ARBA00013081"/>
    </source>
</evidence>
<feature type="compositionally biased region" description="Polar residues" evidence="6">
    <location>
        <begin position="86"/>
        <end position="120"/>
    </location>
</feature>
<dbReference type="Proteomes" id="UP000887578">
    <property type="component" value="Unplaced"/>
</dbReference>
<reference evidence="8" key="1">
    <citation type="submission" date="2022-11" db="UniProtKB">
        <authorList>
            <consortium name="WormBaseParasite"/>
        </authorList>
    </citation>
    <scope>IDENTIFICATION</scope>
</reference>
<organism evidence="7 8">
    <name type="scientific">Panagrolaimus davidi</name>
    <dbReference type="NCBI Taxonomy" id="227884"/>
    <lineage>
        <taxon>Eukaryota</taxon>
        <taxon>Metazoa</taxon>
        <taxon>Ecdysozoa</taxon>
        <taxon>Nematoda</taxon>
        <taxon>Chromadorea</taxon>
        <taxon>Rhabditida</taxon>
        <taxon>Tylenchina</taxon>
        <taxon>Panagrolaimomorpha</taxon>
        <taxon>Panagrolaimoidea</taxon>
        <taxon>Panagrolaimidae</taxon>
        <taxon>Panagrolaimus</taxon>
    </lineage>
</organism>
<dbReference type="AlphaFoldDB" id="A0A914QWN8"/>
<dbReference type="PANTHER" id="PTHR11668:SF300">
    <property type="entry name" value="SERINE_THREONINE-PROTEIN PHOSPHATASE"/>
    <property type="match status" value="1"/>
</dbReference>
<dbReference type="EC" id="3.1.3.16" evidence="1"/>
<keyword evidence="3" id="KW-0378">Hydrolase</keyword>
<dbReference type="PANTHER" id="PTHR11668">
    <property type="entry name" value="SERINE/THREONINE PROTEIN PHOSPHATASE"/>
    <property type="match status" value="1"/>
</dbReference>
<keyword evidence="4" id="KW-0904">Protein phosphatase</keyword>
<dbReference type="GO" id="GO:0004722">
    <property type="term" value="F:protein serine/threonine phosphatase activity"/>
    <property type="evidence" value="ECO:0007669"/>
    <property type="project" value="UniProtKB-EC"/>
</dbReference>
<evidence type="ECO:0000313" key="7">
    <source>
        <dbReference type="Proteomes" id="UP000887578"/>
    </source>
</evidence>
<evidence type="ECO:0000256" key="5">
    <source>
        <dbReference type="ARBA" id="ARBA00023211"/>
    </source>
</evidence>
<proteinExistence type="predicted"/>
<accession>A0A914QWN8</accession>
<evidence type="ECO:0000256" key="4">
    <source>
        <dbReference type="ARBA" id="ARBA00022912"/>
    </source>
</evidence>
<keyword evidence="2" id="KW-0479">Metal-binding</keyword>
<protein>
    <recommendedName>
        <fullName evidence="1">protein-serine/threonine phosphatase</fullName>
        <ecNumber evidence="1">3.1.3.16</ecNumber>
    </recommendedName>
</protein>
<evidence type="ECO:0000256" key="6">
    <source>
        <dbReference type="SAM" id="MobiDB-lite"/>
    </source>
</evidence>
<evidence type="ECO:0000313" key="8">
    <source>
        <dbReference type="WBParaSite" id="PDA_v2.g6280.t1"/>
    </source>
</evidence>
<evidence type="ECO:0000256" key="3">
    <source>
        <dbReference type="ARBA" id="ARBA00022801"/>
    </source>
</evidence>
<name>A0A914QWN8_9BILA</name>
<dbReference type="InterPro" id="IPR029052">
    <property type="entry name" value="Metallo-depent_PP-like"/>
</dbReference>
<sequence length="126" mass="14094">MTAVVQDGYEFFANRRLVTIFSAPHYCGQFDNAAATMAVAEDLSCSFSVYRPTAKAVRRLSKPKIEPTPLVSLPSPLIFPAQQQQFSKPSPSLSSNRQVQPQRQNSVYLSPQQPSRQNSAYFPVRK</sequence>